<name>A0A132BBQ1_MOLSC</name>
<evidence type="ECO:0000259" key="1">
    <source>
        <dbReference type="Pfam" id="PF06985"/>
    </source>
</evidence>
<dbReference type="InParanoid" id="A0A132BBQ1"/>
<dbReference type="RefSeq" id="XP_018063432.1">
    <property type="nucleotide sequence ID" value="XM_018223172.1"/>
</dbReference>
<dbReference type="PANTHER" id="PTHR24148">
    <property type="entry name" value="ANKYRIN REPEAT DOMAIN-CONTAINING PROTEIN 39 HOMOLOG-RELATED"/>
    <property type="match status" value="1"/>
</dbReference>
<dbReference type="OrthoDB" id="3491814at2759"/>
<dbReference type="AlphaFoldDB" id="A0A132BBQ1"/>
<evidence type="ECO:0000313" key="2">
    <source>
        <dbReference type="EMBL" id="KUJ09077.1"/>
    </source>
</evidence>
<keyword evidence="3" id="KW-1185">Reference proteome</keyword>
<organism evidence="2 3">
    <name type="scientific">Mollisia scopiformis</name>
    <name type="common">Conifer needle endophyte fungus</name>
    <name type="synonym">Phialocephala scopiformis</name>
    <dbReference type="NCBI Taxonomy" id="149040"/>
    <lineage>
        <taxon>Eukaryota</taxon>
        <taxon>Fungi</taxon>
        <taxon>Dikarya</taxon>
        <taxon>Ascomycota</taxon>
        <taxon>Pezizomycotina</taxon>
        <taxon>Leotiomycetes</taxon>
        <taxon>Helotiales</taxon>
        <taxon>Mollisiaceae</taxon>
        <taxon>Mollisia</taxon>
    </lineage>
</organism>
<dbReference type="Proteomes" id="UP000070700">
    <property type="component" value="Unassembled WGS sequence"/>
</dbReference>
<gene>
    <name evidence="2" type="ORF">LY89DRAFT_788483</name>
</gene>
<dbReference type="InterPro" id="IPR010730">
    <property type="entry name" value="HET"/>
</dbReference>
<protein>
    <recommendedName>
        <fullName evidence="1">Heterokaryon incompatibility domain-containing protein</fullName>
    </recommendedName>
</protein>
<evidence type="ECO:0000313" key="3">
    <source>
        <dbReference type="Proteomes" id="UP000070700"/>
    </source>
</evidence>
<dbReference type="EMBL" id="KQ947433">
    <property type="protein sequence ID" value="KUJ09077.1"/>
    <property type="molecule type" value="Genomic_DNA"/>
</dbReference>
<feature type="domain" description="Heterokaryon incompatibility" evidence="1">
    <location>
        <begin position="1"/>
        <end position="98"/>
    </location>
</feature>
<dbReference type="InterPro" id="IPR052895">
    <property type="entry name" value="HetReg/Transcr_Mod"/>
</dbReference>
<dbReference type="KEGG" id="psco:LY89DRAFT_788483"/>
<dbReference type="PANTHER" id="PTHR24148:SF64">
    <property type="entry name" value="HETEROKARYON INCOMPATIBILITY DOMAIN-CONTAINING PROTEIN"/>
    <property type="match status" value="1"/>
</dbReference>
<dbReference type="GeneID" id="28832898"/>
<reference evidence="2 3" key="1">
    <citation type="submission" date="2015-10" db="EMBL/GenBank/DDBJ databases">
        <title>Full genome of DAOMC 229536 Phialocephala scopiformis, a fungal endophyte of spruce producing the potent anti-insectan compound rugulosin.</title>
        <authorList>
            <consortium name="DOE Joint Genome Institute"/>
            <person name="Walker A.K."/>
            <person name="Frasz S.L."/>
            <person name="Seifert K.A."/>
            <person name="Miller J.D."/>
            <person name="Mondo S.J."/>
            <person name="Labutti K."/>
            <person name="Lipzen A."/>
            <person name="Dockter R."/>
            <person name="Kennedy M."/>
            <person name="Grigoriev I.V."/>
            <person name="Spatafora J.W."/>
        </authorList>
    </citation>
    <scope>NUCLEOTIDE SEQUENCE [LARGE SCALE GENOMIC DNA]</scope>
    <source>
        <strain evidence="2 3">CBS 120377</strain>
    </source>
</reference>
<proteinExistence type="predicted"/>
<accession>A0A132BBQ1</accession>
<dbReference type="Pfam" id="PF06985">
    <property type="entry name" value="HET"/>
    <property type="match status" value="1"/>
</dbReference>
<sequence length="479" mass="53994">MGTIYNRATRVIAWLAFEGATSSIEDRAFEDEIASAFPFIGLYGKEAKDSIAGTVSLISSTINEQGSLGYLKAGRDACRTTLKLFKQTYWTRLWIIQEIVLARRILVCFNSHQLEWDDLVHFCFFPPNLGSGNSGNLSSYSVLCRLKDTTASNILEHRGATSPLAPIDSASNDFGSSTVKNYHRTLFGLFERYGSSSCADIRDKVFGLRSLSLPCCQSSLPVDYSKSGAKIYASLLNHSFSPHRHEMMAVSKQSRKFYHKLREGSMLFGFDNVLPNIGPLNQLERPILPYIGMNSVVGLECRAVGLWTWMNGRDFGNVVVEEEVLLERVDGSLCTKTGFLEMNKWEQGSSQQKRGSNGVLFQINNLEFLLVPHRYPSQIQRIVSEDPKKGGALEQWSRRGWNRRETPMWLNDPTFKGVCQLAFTTCFWCPLAEVSRFMPDLKSSMVNEPRDSGHLKQVEGVWPTPEILSFVKRFILSRG</sequence>